<accession>A0A0K2X5D7</accession>
<dbReference type="SMART" id="SM00926">
    <property type="entry name" value="Molybdop_Fe4S4"/>
    <property type="match status" value="1"/>
</dbReference>
<dbReference type="EMBL" id="CDMH01000005">
    <property type="protein sequence ID" value="CRF41926.1"/>
    <property type="molecule type" value="Genomic_DNA"/>
</dbReference>
<dbReference type="Gene3D" id="3.30.70.20">
    <property type="match status" value="1"/>
</dbReference>
<dbReference type="AlphaFoldDB" id="A0A0K2X5D7"/>
<evidence type="ECO:0000256" key="1">
    <source>
        <dbReference type="ARBA" id="ARBA00022485"/>
    </source>
</evidence>
<dbReference type="InterPro" id="IPR017896">
    <property type="entry name" value="4Fe4S_Fe-S-bd"/>
</dbReference>
<dbReference type="EMBL" id="CDML01000034">
    <property type="protein sequence ID" value="CRF41221.1"/>
    <property type="molecule type" value="Genomic_DNA"/>
</dbReference>
<keyword evidence="1" id="KW-0004">4Fe-4S</keyword>
<dbReference type="InterPro" id="IPR017900">
    <property type="entry name" value="4Fe4S_Fe_S_CS"/>
</dbReference>
<dbReference type="InterPro" id="IPR050157">
    <property type="entry name" value="PSI_iron-sulfur_center"/>
</dbReference>
<evidence type="ECO:0000256" key="4">
    <source>
        <dbReference type="ARBA" id="ARBA00023014"/>
    </source>
</evidence>
<feature type="domain" description="4Fe-4S ferredoxin-type" evidence="7">
    <location>
        <begin position="134"/>
        <end position="163"/>
    </location>
</feature>
<feature type="region of interest" description="Disordered" evidence="5">
    <location>
        <begin position="444"/>
        <end position="476"/>
    </location>
</feature>
<dbReference type="InterPro" id="IPR036010">
    <property type="entry name" value="2Fe-2S_ferredoxin-like_sf"/>
</dbReference>
<dbReference type="GO" id="GO:0046872">
    <property type="term" value="F:metal ion binding"/>
    <property type="evidence" value="ECO:0007669"/>
    <property type="project" value="UniProtKB-KW"/>
</dbReference>
<evidence type="ECO:0000259" key="7">
    <source>
        <dbReference type="PROSITE" id="PS51379"/>
    </source>
</evidence>
<dbReference type="Proteomes" id="UP000041394">
    <property type="component" value="Unassembled WGS sequence"/>
</dbReference>
<organism evidence="10 13">
    <name type="scientific">Helicobacter ailurogastricus</name>
    <dbReference type="NCBI Taxonomy" id="1578720"/>
    <lineage>
        <taxon>Bacteria</taxon>
        <taxon>Pseudomonadati</taxon>
        <taxon>Campylobacterota</taxon>
        <taxon>Epsilonproteobacteria</taxon>
        <taxon>Campylobacterales</taxon>
        <taxon>Helicobacteraceae</taxon>
        <taxon>Helicobacter</taxon>
    </lineage>
</organism>
<dbReference type="InterPro" id="IPR019574">
    <property type="entry name" value="NADH_UbQ_OxRdtase_Gsu_4Fe4S-bd"/>
</dbReference>
<dbReference type="InterPro" id="IPR006963">
    <property type="entry name" value="Mopterin_OxRdtase_4Fe-4S_dom"/>
</dbReference>
<dbReference type="CDD" id="cd00207">
    <property type="entry name" value="fer2"/>
    <property type="match status" value="1"/>
</dbReference>
<feature type="domain" description="4Fe-4S ferredoxin-type" evidence="7">
    <location>
        <begin position="194"/>
        <end position="223"/>
    </location>
</feature>
<dbReference type="PROSITE" id="PS51669">
    <property type="entry name" value="4FE4S_MOW_BIS_MGD"/>
    <property type="match status" value="1"/>
</dbReference>
<dbReference type="PROSITE" id="PS51839">
    <property type="entry name" value="4FE4S_HC3"/>
    <property type="match status" value="1"/>
</dbReference>
<dbReference type="RefSeq" id="WP_053940619.1">
    <property type="nucleotide sequence ID" value="NZ_CDMH01000005.1"/>
</dbReference>
<evidence type="ECO:0000313" key="13">
    <source>
        <dbReference type="Proteomes" id="UP000038622"/>
    </source>
</evidence>
<dbReference type="SUPFAM" id="SSF54292">
    <property type="entry name" value="2Fe-2S ferredoxin-like"/>
    <property type="match status" value="1"/>
</dbReference>
<evidence type="ECO:0000313" key="14">
    <source>
        <dbReference type="Proteomes" id="UP000041394"/>
    </source>
</evidence>
<keyword evidence="4" id="KW-0411">Iron-sulfur</keyword>
<feature type="domain" description="4Fe-4S His(Cys)3-ligated-type" evidence="9">
    <location>
        <begin position="76"/>
        <end position="115"/>
    </location>
</feature>
<proteinExistence type="predicted"/>
<evidence type="ECO:0000313" key="11">
    <source>
        <dbReference type="EMBL" id="CRF41926.1"/>
    </source>
</evidence>
<evidence type="ECO:0000313" key="15">
    <source>
        <dbReference type="Proteomes" id="UP000045175"/>
    </source>
</evidence>
<evidence type="ECO:0000256" key="5">
    <source>
        <dbReference type="SAM" id="MobiDB-lite"/>
    </source>
</evidence>
<dbReference type="PANTHER" id="PTHR24960:SF84">
    <property type="entry name" value="HYDROGENASE SUBUNIT"/>
    <property type="match status" value="1"/>
</dbReference>
<dbReference type="Proteomes" id="UP000045175">
    <property type="component" value="Unassembled WGS sequence"/>
</dbReference>
<dbReference type="SUPFAM" id="SSF54862">
    <property type="entry name" value="4Fe-4S ferredoxins"/>
    <property type="match status" value="1"/>
</dbReference>
<dbReference type="GO" id="GO:0051539">
    <property type="term" value="F:4 iron, 4 sulfur cluster binding"/>
    <property type="evidence" value="ECO:0007669"/>
    <property type="project" value="UniProtKB-KW"/>
</dbReference>
<feature type="domain" description="2Fe-2S ferredoxin-type" evidence="6">
    <location>
        <begin position="1"/>
        <end position="76"/>
    </location>
</feature>
<evidence type="ECO:0000259" key="8">
    <source>
        <dbReference type="PROSITE" id="PS51669"/>
    </source>
</evidence>
<dbReference type="Pfam" id="PF13510">
    <property type="entry name" value="Fer2_4"/>
    <property type="match status" value="1"/>
</dbReference>
<gene>
    <name evidence="10" type="ORF">HAL011_10080</name>
    <name evidence="11" type="ORF">HAL013_00730</name>
    <name evidence="12" type="ORF">HAL09_03190</name>
</gene>
<dbReference type="PROSITE" id="PS00198">
    <property type="entry name" value="4FE4S_FER_1"/>
    <property type="match status" value="1"/>
</dbReference>
<dbReference type="PROSITE" id="PS51085">
    <property type="entry name" value="2FE2S_FER_2"/>
    <property type="match status" value="1"/>
</dbReference>
<dbReference type="Proteomes" id="UP000038622">
    <property type="component" value="Unassembled WGS sequence"/>
</dbReference>
<evidence type="ECO:0000313" key="10">
    <source>
        <dbReference type="EMBL" id="CRF41221.1"/>
    </source>
</evidence>
<dbReference type="OrthoDB" id="9816402at2"/>
<protein>
    <submittedName>
        <fullName evidence="10">NADH-ubiquinone oxidoreductase chain G</fullName>
        <ecNumber evidence="10">1.6.5.3</ecNumber>
    </submittedName>
</protein>
<dbReference type="SUPFAM" id="SSF53706">
    <property type="entry name" value="Formate dehydrogenase/DMSO reductase, domains 1-3"/>
    <property type="match status" value="1"/>
</dbReference>
<dbReference type="STRING" id="1578720.HAL011_10080"/>
<sequence>MPSIEIDGQQVEFSEGQTILEAARSAGVYIPAICYLSGCAPTVACKMCMVEVEGKRVYACNTKPKANTKVATMTPALIAERQMIMQTYDVNHPLECGVCDKSGECELQDMTHRTLVDRQPFSVRDNLKPFAFWAQASYDPNLCIMCERCVTTCSDNIGDSNLKASKAALHAPDKFKESMPKDPFSVWSRKQKGMIAFVGETPCFDCGECIAVCPVGAIVYKDFSYKANAWELKHIDSTCTHCAAGCLLDYQVRHFDTLGEEQRIFRVGNDFYHNPICGAGRFAFDLHASRRGSTNIEQAVQKLKEAKAVYVGGDLTNEEAYLLEQIRQSCGFSLHNDKLHAFQEFLGVFNPKWHDLADLKKSACVLSLGSRLKNENPLLKYALANALKVNKGTSLIYAHPLEDSALEKICRSVVPVCHAVGAEEIVLGAFLMALGVNSPSLQSLKDSQITQEPEPKPTQEAPQTSTKPAPANEDQEHACGIEETEAKPETKPESKPPVYAMLENAKLDSPTYEKIKALIEKAPSVALLIGPEIYTHPKARNIALMLQEAGNLDKLKIFLIPPSANALGIVSICQLEKDNKASPSVGVRAKGDFVLDSDCVDINGVAQNAVDFILPSFNQVEATMTNLEGRLLPLRPALAYEGLDLADVAQHFGLYGESLIEYTHLLPQEKGFLPINYDDLTNFYANDKSNHRGYKLQSTPSQSIEASQPISPLESVLEFNAYLQFAETQFNTHTLRSQNLQLKEGIYTSKEHLESLGLEEGALISLSKEGRTLKGKIYIDHSLKKGVFMVSPSLDQAQVFTSPFESLEWERA</sequence>
<dbReference type="EMBL" id="CDMN01000010">
    <property type="protein sequence ID" value="CRF43769.1"/>
    <property type="molecule type" value="Genomic_DNA"/>
</dbReference>
<evidence type="ECO:0000256" key="2">
    <source>
        <dbReference type="ARBA" id="ARBA00022723"/>
    </source>
</evidence>
<dbReference type="InterPro" id="IPR001041">
    <property type="entry name" value="2Fe-2S_ferredoxin-type"/>
</dbReference>
<keyword evidence="3" id="KW-0408">Iron</keyword>
<dbReference type="EC" id="1.6.5.3" evidence="10"/>
<name>A0A0K2X5D7_9HELI</name>
<evidence type="ECO:0000259" key="9">
    <source>
        <dbReference type="PROSITE" id="PS51839"/>
    </source>
</evidence>
<keyword evidence="10" id="KW-0830">Ubiquinone</keyword>
<keyword evidence="13" id="KW-1185">Reference proteome</keyword>
<reference evidence="14 15" key="2">
    <citation type="submission" date="2014-12" db="EMBL/GenBank/DDBJ databases">
        <authorList>
            <person name="Jaenicke S."/>
        </authorList>
    </citation>
    <scope>NUCLEOTIDE SEQUENCE [LARGE SCALE GENOMIC DNA]</scope>
</reference>
<dbReference type="GO" id="GO:0016491">
    <property type="term" value="F:oxidoreductase activity"/>
    <property type="evidence" value="ECO:0007669"/>
    <property type="project" value="UniProtKB-KW"/>
</dbReference>
<keyword evidence="10" id="KW-0560">Oxidoreductase</keyword>
<feature type="domain" description="4Fe-4S Mo/W bis-MGD-type" evidence="8">
    <location>
        <begin position="232"/>
        <end position="291"/>
    </location>
</feature>
<evidence type="ECO:0000256" key="3">
    <source>
        <dbReference type="ARBA" id="ARBA00023004"/>
    </source>
</evidence>
<evidence type="ECO:0000313" key="12">
    <source>
        <dbReference type="EMBL" id="CRF43769.1"/>
    </source>
</evidence>
<dbReference type="NCBIfam" id="NF006305">
    <property type="entry name" value="PRK08493.1"/>
    <property type="match status" value="1"/>
</dbReference>
<dbReference type="Gene3D" id="3.10.20.740">
    <property type="match status" value="1"/>
</dbReference>
<reference evidence="13" key="3">
    <citation type="submission" date="2014-12" db="EMBL/GenBank/DDBJ databases">
        <authorList>
            <person name="Smet A."/>
        </authorList>
    </citation>
    <scope>NUCLEOTIDE SEQUENCE [LARGE SCALE GENOMIC DNA]</scope>
</reference>
<reference evidence="10" key="1">
    <citation type="submission" date="2014-12" db="EMBL/GenBank/DDBJ databases">
        <title>Whole genome sequences of four Staphylococcus schleiferi canine isolates.</title>
        <authorList>
            <person name="Misic A.M."/>
            <person name="Cain C."/>
            <person name="Morris D.O."/>
            <person name="Rankin S."/>
            <person name="Beiting D."/>
        </authorList>
    </citation>
    <scope>NUCLEOTIDE SEQUENCE</scope>
    <source>
        <strain evidence="10">ASB11</strain>
        <strain evidence="11">ASB13</strain>
        <strain evidence="12">ASB9</strain>
    </source>
</reference>
<evidence type="ECO:0000259" key="6">
    <source>
        <dbReference type="PROSITE" id="PS51085"/>
    </source>
</evidence>
<dbReference type="PROSITE" id="PS51379">
    <property type="entry name" value="4FE4S_FER_2"/>
    <property type="match status" value="2"/>
</dbReference>
<dbReference type="Pfam" id="PF10588">
    <property type="entry name" value="NADH-G_4Fe-4S_3"/>
    <property type="match status" value="1"/>
</dbReference>
<dbReference type="SMART" id="SM00929">
    <property type="entry name" value="NADH-G_4Fe-4S_3"/>
    <property type="match status" value="1"/>
</dbReference>
<keyword evidence="2" id="KW-0479">Metal-binding</keyword>
<dbReference type="PANTHER" id="PTHR24960">
    <property type="entry name" value="PHOTOSYSTEM I IRON-SULFUR CENTER-RELATED"/>
    <property type="match status" value="1"/>
</dbReference>